<feature type="compositionally biased region" description="Pro residues" evidence="5">
    <location>
        <begin position="24"/>
        <end position="35"/>
    </location>
</feature>
<name>A0A538TT07_UNCEI</name>
<accession>A0A538TT07</accession>
<evidence type="ECO:0000256" key="5">
    <source>
        <dbReference type="SAM" id="MobiDB-lite"/>
    </source>
</evidence>
<evidence type="ECO:0000313" key="7">
    <source>
        <dbReference type="Proteomes" id="UP000317691"/>
    </source>
</evidence>
<evidence type="ECO:0000313" key="6">
    <source>
        <dbReference type="EMBL" id="TMQ66771.1"/>
    </source>
</evidence>
<proteinExistence type="inferred from homology"/>
<evidence type="ECO:0000256" key="4">
    <source>
        <dbReference type="ARBA" id="ARBA00022842"/>
    </source>
</evidence>
<evidence type="ECO:0000256" key="2">
    <source>
        <dbReference type="ARBA" id="ARBA00022723"/>
    </source>
</evidence>
<dbReference type="Pfam" id="PF05761">
    <property type="entry name" value="5_nucleotid"/>
    <property type="match status" value="1"/>
</dbReference>
<dbReference type="NCBIfam" id="TIGR02244">
    <property type="entry name" value="HAD-IG-Ncltidse"/>
    <property type="match status" value="1"/>
</dbReference>
<dbReference type="Proteomes" id="UP000317691">
    <property type="component" value="Unassembled WGS sequence"/>
</dbReference>
<dbReference type="PIRSF" id="PIRSF017434">
    <property type="entry name" value="Purine_5'-nucleotidase"/>
    <property type="match status" value="1"/>
</dbReference>
<comment type="similarity">
    <text evidence="1">Belongs to the 5'(3')-deoxyribonucleotidase family.</text>
</comment>
<reference evidence="6 7" key="1">
    <citation type="journal article" date="2019" name="Nat. Microbiol.">
        <title>Mediterranean grassland soil C-N compound turnover is dependent on rainfall and depth, and is mediated by genomically divergent microorganisms.</title>
        <authorList>
            <person name="Diamond S."/>
            <person name="Andeer P.F."/>
            <person name="Li Z."/>
            <person name="Crits-Christoph A."/>
            <person name="Burstein D."/>
            <person name="Anantharaman K."/>
            <person name="Lane K.R."/>
            <person name="Thomas B.C."/>
            <person name="Pan C."/>
            <person name="Northen T.R."/>
            <person name="Banfield J.F."/>
        </authorList>
    </citation>
    <scope>NUCLEOTIDE SEQUENCE [LARGE SCALE GENOMIC DNA]</scope>
    <source>
        <strain evidence="6">WS_9</strain>
    </source>
</reference>
<dbReference type="InterPro" id="IPR036412">
    <property type="entry name" value="HAD-like_sf"/>
</dbReference>
<keyword evidence="3 6" id="KW-0378">Hydrolase</keyword>
<dbReference type="InterPro" id="IPR016695">
    <property type="entry name" value="Pur_nucleotidase"/>
</dbReference>
<dbReference type="PANTHER" id="PTHR12103:SF15">
    <property type="entry name" value="CYTOSOLIC PURINE 5'-NUCLEOTIDASE"/>
    <property type="match status" value="1"/>
</dbReference>
<dbReference type="PANTHER" id="PTHR12103">
    <property type="entry name" value="5'-NUCLEOTIDASE DOMAIN-CONTAINING"/>
    <property type="match status" value="1"/>
</dbReference>
<evidence type="ECO:0000256" key="3">
    <source>
        <dbReference type="ARBA" id="ARBA00022801"/>
    </source>
</evidence>
<gene>
    <name evidence="6" type="ORF">E6K79_02375</name>
</gene>
<dbReference type="InterPro" id="IPR023214">
    <property type="entry name" value="HAD_sf"/>
</dbReference>
<feature type="region of interest" description="Disordered" evidence="5">
    <location>
        <begin position="1"/>
        <end position="45"/>
    </location>
</feature>
<dbReference type="GO" id="GO:0046872">
    <property type="term" value="F:metal ion binding"/>
    <property type="evidence" value="ECO:0007669"/>
    <property type="project" value="UniProtKB-KW"/>
</dbReference>
<sequence length="522" mass="60241">MAEAKPQTPSKTEAPREPQALTRVPPPSKQPPAVPREPSARALRYREHRIPRRHRVFVNRNLRMTKIRAIGFDLDHTLAHYDPVAVETLAFDLTKQKLVENKGYPREILAFPYDPPWVIRGLVVDKKRGNLLKMDYFNFVSRAYHGLTQLRSDERKRAYRSDRIRLGHENYVSVDTLFHLPEVYLYLCLVDFLEKRDRGAALDYEKVYQDVREMIDEAHRDGTLKSVITGDLDRYIRFDPEARITLEEFRRAGKKLFLLTNSEWEYTDKLLRHILVRGKGAPGHWTELFNLVIVEAGKPDFFGSAEAPEPVPGLKGQKLSATIGRGGGSAYLQRALGASGEHILYFGDHTYGDILQSKRVAGWRTAMIVPELDREITVTTDFAKEFERLAKLSSERHQLEIEKAAMGRELRRLAFVLSENDGTDPTRRAEIAARIEGVPIQIEEMDRRGVELEGEIESLRVKIDRAYNPRWGSLFREGNESSRFGHQLKDFACVYTSRVSNFLHYPWNYYFQSPVGYMPHDI</sequence>
<dbReference type="AlphaFoldDB" id="A0A538TT07"/>
<keyword evidence="2" id="KW-0479">Metal-binding</keyword>
<dbReference type="Gene3D" id="3.40.50.1000">
    <property type="entry name" value="HAD superfamily/HAD-like"/>
    <property type="match status" value="1"/>
</dbReference>
<keyword evidence="4" id="KW-0460">Magnesium</keyword>
<protein>
    <submittedName>
        <fullName evidence="6">HAD family hydrolase</fullName>
    </submittedName>
</protein>
<dbReference type="GO" id="GO:0008253">
    <property type="term" value="F:5'-nucleotidase activity"/>
    <property type="evidence" value="ECO:0007669"/>
    <property type="project" value="TreeGrafter"/>
</dbReference>
<organism evidence="6 7">
    <name type="scientific">Eiseniibacteriota bacterium</name>
    <dbReference type="NCBI Taxonomy" id="2212470"/>
    <lineage>
        <taxon>Bacteria</taxon>
        <taxon>Candidatus Eiseniibacteriota</taxon>
    </lineage>
</organism>
<dbReference type="SUPFAM" id="SSF56784">
    <property type="entry name" value="HAD-like"/>
    <property type="match status" value="1"/>
</dbReference>
<comment type="caution">
    <text evidence="6">The sequence shown here is derived from an EMBL/GenBank/DDBJ whole genome shotgun (WGS) entry which is preliminary data.</text>
</comment>
<dbReference type="EMBL" id="VBOZ01000008">
    <property type="protein sequence ID" value="TMQ66771.1"/>
    <property type="molecule type" value="Genomic_DNA"/>
</dbReference>
<dbReference type="InterPro" id="IPR008380">
    <property type="entry name" value="HAD-SF_hydro_IG_5-nucl"/>
</dbReference>
<evidence type="ECO:0000256" key="1">
    <source>
        <dbReference type="ARBA" id="ARBA00009589"/>
    </source>
</evidence>